<evidence type="ECO:0000256" key="3">
    <source>
        <dbReference type="ARBA" id="ARBA00022679"/>
    </source>
</evidence>
<evidence type="ECO:0000256" key="2">
    <source>
        <dbReference type="ARBA" id="ARBA00012485"/>
    </source>
</evidence>
<evidence type="ECO:0000256" key="4">
    <source>
        <dbReference type="SAM" id="MobiDB-lite"/>
    </source>
</evidence>
<evidence type="ECO:0000313" key="7">
    <source>
        <dbReference type="Proteomes" id="UP000824469"/>
    </source>
</evidence>
<evidence type="ECO:0000313" key="6">
    <source>
        <dbReference type="EMBL" id="KAH9331574.1"/>
    </source>
</evidence>
<dbReference type="SMART" id="SM00185">
    <property type="entry name" value="ARM"/>
    <property type="match status" value="3"/>
</dbReference>
<dbReference type="GO" id="GO:0043161">
    <property type="term" value="P:proteasome-mediated ubiquitin-dependent protein catabolic process"/>
    <property type="evidence" value="ECO:0007669"/>
    <property type="project" value="TreeGrafter"/>
</dbReference>
<evidence type="ECO:0000259" key="5">
    <source>
        <dbReference type="Pfam" id="PF25579"/>
    </source>
</evidence>
<protein>
    <recommendedName>
        <fullName evidence="2">HECT-type E3 ubiquitin transferase</fullName>
        <ecNumber evidence="2">2.3.2.26</ecNumber>
    </recommendedName>
</protein>
<keyword evidence="7" id="KW-1185">Reference proteome</keyword>
<dbReference type="EC" id="2.3.2.26" evidence="2"/>
<evidence type="ECO:0000256" key="1">
    <source>
        <dbReference type="ARBA" id="ARBA00000885"/>
    </source>
</evidence>
<feature type="compositionally biased region" description="Low complexity" evidence="4">
    <location>
        <begin position="45"/>
        <end position="56"/>
    </location>
</feature>
<dbReference type="FunFam" id="1.25.10.10:FF:000689">
    <property type="entry name" value="HECT ubiquitin protein ligase family protein KAK"/>
    <property type="match status" value="1"/>
</dbReference>
<dbReference type="OMA" id="RVIRVWH"/>
<comment type="catalytic activity">
    <reaction evidence="1">
        <text>S-ubiquitinyl-[E2 ubiquitin-conjugating enzyme]-L-cysteine + [acceptor protein]-L-lysine = [E2 ubiquitin-conjugating enzyme]-L-cysteine + N(6)-ubiquitinyl-[acceptor protein]-L-lysine.</text>
        <dbReference type="EC" id="2.3.2.26"/>
    </reaction>
</comment>
<reference evidence="6 7" key="1">
    <citation type="journal article" date="2021" name="Nat. Plants">
        <title>The Taxus genome provides insights into paclitaxel biosynthesis.</title>
        <authorList>
            <person name="Xiong X."/>
            <person name="Gou J."/>
            <person name="Liao Q."/>
            <person name="Li Y."/>
            <person name="Zhou Q."/>
            <person name="Bi G."/>
            <person name="Li C."/>
            <person name="Du R."/>
            <person name="Wang X."/>
            <person name="Sun T."/>
            <person name="Guo L."/>
            <person name="Liang H."/>
            <person name="Lu P."/>
            <person name="Wu Y."/>
            <person name="Zhang Z."/>
            <person name="Ro D.K."/>
            <person name="Shang Y."/>
            <person name="Huang S."/>
            <person name="Yan J."/>
        </authorList>
    </citation>
    <scope>NUCLEOTIDE SEQUENCE [LARGE SCALE GENOMIC DNA]</scope>
    <source>
        <strain evidence="6">Ta-2019</strain>
    </source>
</reference>
<feature type="region of interest" description="Disordered" evidence="4">
    <location>
        <begin position="88"/>
        <end position="136"/>
    </location>
</feature>
<feature type="compositionally biased region" description="Basic and acidic residues" evidence="4">
    <location>
        <begin position="14"/>
        <end position="26"/>
    </location>
</feature>
<accession>A0AA38GYV3</accession>
<organism evidence="6 7">
    <name type="scientific">Taxus chinensis</name>
    <name type="common">Chinese yew</name>
    <name type="synonym">Taxus wallichiana var. chinensis</name>
    <dbReference type="NCBI Taxonomy" id="29808"/>
    <lineage>
        <taxon>Eukaryota</taxon>
        <taxon>Viridiplantae</taxon>
        <taxon>Streptophyta</taxon>
        <taxon>Embryophyta</taxon>
        <taxon>Tracheophyta</taxon>
        <taxon>Spermatophyta</taxon>
        <taxon>Pinopsida</taxon>
        <taxon>Pinidae</taxon>
        <taxon>Conifers II</taxon>
        <taxon>Cupressales</taxon>
        <taxon>Taxaceae</taxon>
        <taxon>Taxus</taxon>
    </lineage>
</organism>
<feature type="domain" description="E3 ubiquitin-protein ligase TRIP12-like TPR repeats" evidence="5">
    <location>
        <begin position="165"/>
        <end position="293"/>
    </location>
</feature>
<dbReference type="InterPro" id="IPR057948">
    <property type="entry name" value="TPR_TRIP12_N"/>
</dbReference>
<dbReference type="GO" id="GO:0000209">
    <property type="term" value="P:protein polyubiquitination"/>
    <property type="evidence" value="ECO:0007669"/>
    <property type="project" value="TreeGrafter"/>
</dbReference>
<name>A0AA38GYV3_TAXCH</name>
<dbReference type="InterPro" id="IPR011989">
    <property type="entry name" value="ARM-like"/>
</dbReference>
<dbReference type="InterPro" id="IPR000225">
    <property type="entry name" value="Armadillo"/>
</dbReference>
<dbReference type="GO" id="GO:0061630">
    <property type="term" value="F:ubiquitin protein ligase activity"/>
    <property type="evidence" value="ECO:0007669"/>
    <property type="project" value="UniProtKB-EC"/>
</dbReference>
<dbReference type="InterPro" id="IPR045322">
    <property type="entry name" value="HECTD1/TRIP12-like"/>
</dbReference>
<dbReference type="Proteomes" id="UP000824469">
    <property type="component" value="Unassembled WGS sequence"/>
</dbReference>
<dbReference type="Pfam" id="PF25579">
    <property type="entry name" value="TPR_TRIP12_N"/>
    <property type="match status" value="1"/>
</dbReference>
<feature type="region of interest" description="Disordered" evidence="4">
    <location>
        <begin position="14"/>
        <end position="68"/>
    </location>
</feature>
<feature type="region of interest" description="Disordered" evidence="4">
    <location>
        <begin position="445"/>
        <end position="467"/>
    </location>
</feature>
<dbReference type="SUPFAM" id="SSF48371">
    <property type="entry name" value="ARM repeat"/>
    <property type="match status" value="1"/>
</dbReference>
<dbReference type="Gene3D" id="1.25.10.10">
    <property type="entry name" value="Leucine-rich Repeat Variant"/>
    <property type="match status" value="1"/>
</dbReference>
<sequence length="467" mass="49878">LALHSFLVGADSFMETRSRKRAEATAKRPSPAQSSPCATKRARLSSSTFASSSASFPTPPRSRLPIRPLSSPIITSLHPELAGIDLEMESSSSSARKRDHEDKEIEKGKEKERRGGYSDDNSDEDEGVGSPHQNVTTTASSALKGLLRKLGAGLDDLLPPPMPFSQQSSRMKRILSGLRAEGETGQIEALTQLCEILSIATEDSLSSFLVDSFVPVLVALLNHVSNPDIMLLAARALTHLCEVLPQACASVVHYGAVPFFCARLLNIEYMDLAEQSLEALEKISHEHPAACLRAGGLMAVLSYLDFFSTGVQRVALSTAANICKKLPSDAADFVMEAVPILTNLLQYNDSKVVEHASICLTRIAESFASSSEKLDELCNHGLVAQAARLISVSNPGAVQASLSAPTYMGLIRLLSTFASGSALAAKTLLDLNISRIVRDVLAGSSLVSGSSGSTAMSRLPDQVDTYH</sequence>
<dbReference type="PANTHER" id="PTHR45670:SF1">
    <property type="entry name" value="E3 UBIQUITIN-PROTEIN LIGASE HECTD1"/>
    <property type="match status" value="1"/>
</dbReference>
<proteinExistence type="predicted"/>
<gene>
    <name evidence="6" type="ORF">KI387_003682</name>
</gene>
<feature type="non-terminal residue" evidence="6">
    <location>
        <position position="1"/>
    </location>
</feature>
<keyword evidence="3" id="KW-0808">Transferase</keyword>
<dbReference type="EMBL" id="JAHRHJ020000001">
    <property type="protein sequence ID" value="KAH9331574.1"/>
    <property type="molecule type" value="Genomic_DNA"/>
</dbReference>
<dbReference type="AlphaFoldDB" id="A0AA38GYV3"/>
<dbReference type="PANTHER" id="PTHR45670">
    <property type="entry name" value="E3 UBIQUITIN-PROTEIN LIGASE TRIP12"/>
    <property type="match status" value="1"/>
</dbReference>
<feature type="compositionally biased region" description="Basic and acidic residues" evidence="4">
    <location>
        <begin position="96"/>
        <end position="117"/>
    </location>
</feature>
<comment type="caution">
    <text evidence="6">The sequence shown here is derived from an EMBL/GenBank/DDBJ whole genome shotgun (WGS) entry which is preliminary data.</text>
</comment>
<dbReference type="InterPro" id="IPR016024">
    <property type="entry name" value="ARM-type_fold"/>
</dbReference>